<gene>
    <name evidence="1" type="ORF">HWN36_01060</name>
</gene>
<comment type="caution">
    <text evidence="1">The sequence shown here is derived from an EMBL/GenBank/DDBJ whole genome shotgun (WGS) entry which is preliminary data.</text>
</comment>
<dbReference type="Gene3D" id="3.40.50.300">
    <property type="entry name" value="P-loop containing nucleotide triphosphate hydrolases"/>
    <property type="match status" value="1"/>
</dbReference>
<dbReference type="RefSeq" id="WP_176787481.1">
    <property type="nucleotide sequence ID" value="NZ_JABXWR010000001.1"/>
</dbReference>
<dbReference type="Proteomes" id="UP000570823">
    <property type="component" value="Unassembled WGS sequence"/>
</dbReference>
<reference evidence="1 2" key="1">
    <citation type="submission" date="2020-06" db="EMBL/GenBank/DDBJ databases">
        <title>Methanofollis fontis sp. nov., a methanogen isolated from marine sediments near a cold seep at Four-Way Closure Ridge offshore southwestern Taiwan.</title>
        <authorList>
            <person name="Chen S.-C."/>
            <person name="Teng N.-H."/>
            <person name="Lin Y.-S."/>
            <person name="Lai M.-C."/>
            <person name="Chen H.-H."/>
            <person name="Wang C.-C."/>
        </authorList>
    </citation>
    <scope>NUCLEOTIDE SEQUENCE [LARGE SCALE GENOMIC DNA]</scope>
    <source>
        <strain evidence="1 2">DSM 2702</strain>
    </source>
</reference>
<organism evidence="1 2">
    <name type="scientific">Methanofollis tationis</name>
    <dbReference type="NCBI Taxonomy" id="81417"/>
    <lineage>
        <taxon>Archaea</taxon>
        <taxon>Methanobacteriati</taxon>
        <taxon>Methanobacteriota</taxon>
        <taxon>Stenosarchaea group</taxon>
        <taxon>Methanomicrobia</taxon>
        <taxon>Methanomicrobiales</taxon>
        <taxon>Methanomicrobiaceae</taxon>
        <taxon>Methanofollis</taxon>
    </lineage>
</organism>
<dbReference type="AlphaFoldDB" id="A0A7K4HLY4"/>
<protein>
    <recommendedName>
        <fullName evidence="3">Recombinase RecA</fullName>
    </recommendedName>
</protein>
<sequence>MDPFRTGIRKIDEKTGGILPGSNLLLLAPPFADAERLAMYLGQPGDSDYTVVISTDQDAQELVTAFGLPESERDRLWIIDCITKTLVPVIADEDQVKYVGSPVDLTGMGIKFTKILDGIQRAEAAQNDLSGTPRVRVCILSLSSFLIYTRLEVIYRFFHILSARIRRMNGIGIYLLNPEGVDEKTISTLKQLMNGMIEVKEDAADPTVRILRCQMMNGECVPSVRYRFSGSDLVEEP</sequence>
<evidence type="ECO:0000313" key="1">
    <source>
        <dbReference type="EMBL" id="NVO65940.1"/>
    </source>
</evidence>
<dbReference type="EMBL" id="JABXWR010000001">
    <property type="protein sequence ID" value="NVO65940.1"/>
    <property type="molecule type" value="Genomic_DNA"/>
</dbReference>
<evidence type="ECO:0008006" key="3">
    <source>
        <dbReference type="Google" id="ProtNLM"/>
    </source>
</evidence>
<evidence type="ECO:0000313" key="2">
    <source>
        <dbReference type="Proteomes" id="UP000570823"/>
    </source>
</evidence>
<proteinExistence type="predicted"/>
<dbReference type="InterPro" id="IPR055927">
    <property type="entry name" value="DUF7504"/>
</dbReference>
<dbReference type="Pfam" id="PF24336">
    <property type="entry name" value="DUF7504"/>
    <property type="match status" value="1"/>
</dbReference>
<dbReference type="InterPro" id="IPR027417">
    <property type="entry name" value="P-loop_NTPase"/>
</dbReference>
<name>A0A7K4HLY4_9EURY</name>
<dbReference type="OrthoDB" id="70318at2157"/>
<accession>A0A7K4HLY4</accession>
<keyword evidence="2" id="KW-1185">Reference proteome</keyword>